<reference evidence="1 2" key="1">
    <citation type="journal article" date="2021" name="Commun. Biol.">
        <title>The genome of Shorea leprosula (Dipterocarpaceae) highlights the ecological relevance of drought in aseasonal tropical rainforests.</title>
        <authorList>
            <person name="Ng K.K.S."/>
            <person name="Kobayashi M.J."/>
            <person name="Fawcett J.A."/>
            <person name="Hatakeyama M."/>
            <person name="Paape T."/>
            <person name="Ng C.H."/>
            <person name="Ang C.C."/>
            <person name="Tnah L.H."/>
            <person name="Lee C.T."/>
            <person name="Nishiyama T."/>
            <person name="Sese J."/>
            <person name="O'Brien M.J."/>
            <person name="Copetti D."/>
            <person name="Mohd Noor M.I."/>
            <person name="Ong R.C."/>
            <person name="Putra M."/>
            <person name="Sireger I.Z."/>
            <person name="Indrioko S."/>
            <person name="Kosugi Y."/>
            <person name="Izuno A."/>
            <person name="Isagi Y."/>
            <person name="Lee S.L."/>
            <person name="Shimizu K.K."/>
        </authorList>
    </citation>
    <scope>NUCLEOTIDE SEQUENCE [LARGE SCALE GENOMIC DNA]</scope>
    <source>
        <strain evidence="1">214</strain>
    </source>
</reference>
<proteinExistence type="predicted"/>
<dbReference type="AlphaFoldDB" id="A0AAV5HN46"/>
<sequence length="35" mass="3941">MALSSIFKFPFSSIALYKANDEILGFTEMQILRSA</sequence>
<keyword evidence="2" id="KW-1185">Reference proteome</keyword>
<gene>
    <name evidence="1" type="ORF">SLEP1_g4108</name>
</gene>
<dbReference type="Proteomes" id="UP001054252">
    <property type="component" value="Unassembled WGS sequence"/>
</dbReference>
<organism evidence="1 2">
    <name type="scientific">Rubroshorea leprosula</name>
    <dbReference type="NCBI Taxonomy" id="152421"/>
    <lineage>
        <taxon>Eukaryota</taxon>
        <taxon>Viridiplantae</taxon>
        <taxon>Streptophyta</taxon>
        <taxon>Embryophyta</taxon>
        <taxon>Tracheophyta</taxon>
        <taxon>Spermatophyta</taxon>
        <taxon>Magnoliopsida</taxon>
        <taxon>eudicotyledons</taxon>
        <taxon>Gunneridae</taxon>
        <taxon>Pentapetalae</taxon>
        <taxon>rosids</taxon>
        <taxon>malvids</taxon>
        <taxon>Malvales</taxon>
        <taxon>Dipterocarpaceae</taxon>
        <taxon>Rubroshorea</taxon>
    </lineage>
</organism>
<dbReference type="EMBL" id="BPVZ01000004">
    <property type="protein sequence ID" value="GKU90063.1"/>
    <property type="molecule type" value="Genomic_DNA"/>
</dbReference>
<accession>A0AAV5HN46</accession>
<evidence type="ECO:0000313" key="1">
    <source>
        <dbReference type="EMBL" id="GKU90063.1"/>
    </source>
</evidence>
<protein>
    <submittedName>
        <fullName evidence="1">Uncharacterized protein</fullName>
    </submittedName>
</protein>
<evidence type="ECO:0000313" key="2">
    <source>
        <dbReference type="Proteomes" id="UP001054252"/>
    </source>
</evidence>
<name>A0AAV5HN46_9ROSI</name>
<comment type="caution">
    <text evidence="1">The sequence shown here is derived from an EMBL/GenBank/DDBJ whole genome shotgun (WGS) entry which is preliminary data.</text>
</comment>